<dbReference type="SUPFAM" id="SSF69786">
    <property type="entry name" value="YggU-like"/>
    <property type="match status" value="1"/>
</dbReference>
<reference evidence="2" key="1">
    <citation type="journal article" date="2015" name="Nature">
        <title>Complex archaea that bridge the gap between prokaryotes and eukaryotes.</title>
        <authorList>
            <person name="Spang A."/>
            <person name="Saw J.H."/>
            <person name="Jorgensen S.L."/>
            <person name="Zaremba-Niedzwiedzka K."/>
            <person name="Martijn J."/>
            <person name="Lind A.E."/>
            <person name="van Eijk R."/>
            <person name="Schleper C."/>
            <person name="Guy L."/>
            <person name="Ettema T.J."/>
        </authorList>
    </citation>
    <scope>NUCLEOTIDE SEQUENCE</scope>
</reference>
<protein>
    <submittedName>
        <fullName evidence="2">Uncharacterized protein</fullName>
    </submittedName>
</protein>
<gene>
    <name evidence="2" type="ORF">LCGC14_0666910</name>
</gene>
<name>A0A0F9U077_9ZZZZ</name>
<dbReference type="InterPro" id="IPR036591">
    <property type="entry name" value="YggU-like_sf"/>
</dbReference>
<accession>A0A0F9U077</accession>
<dbReference type="PANTHER" id="PTHR13420:SF7">
    <property type="entry name" value="UPF0235 PROTEIN C15ORF40"/>
    <property type="match status" value="1"/>
</dbReference>
<dbReference type="GO" id="GO:0005737">
    <property type="term" value="C:cytoplasm"/>
    <property type="evidence" value="ECO:0007669"/>
    <property type="project" value="TreeGrafter"/>
</dbReference>
<comment type="similarity">
    <text evidence="1">Belongs to the UPF0235 family.</text>
</comment>
<dbReference type="NCBIfam" id="TIGR00251">
    <property type="entry name" value="DUF167 family protein"/>
    <property type="match status" value="1"/>
</dbReference>
<dbReference type="SMART" id="SM01152">
    <property type="entry name" value="DUF167"/>
    <property type="match status" value="1"/>
</dbReference>
<dbReference type="AlphaFoldDB" id="A0A0F9U077"/>
<sequence>MSYLQKKSETEYLIKINVKPNSKTQKIVDDGEFLTIFINSKPIQNKANKELIHLIKKRLKISSNQIHIISGLKSSEKIILINFSVNMEEKNIYNRLLK</sequence>
<dbReference type="Pfam" id="PF02594">
    <property type="entry name" value="DUF167"/>
    <property type="match status" value="1"/>
</dbReference>
<organism evidence="2">
    <name type="scientific">marine sediment metagenome</name>
    <dbReference type="NCBI Taxonomy" id="412755"/>
    <lineage>
        <taxon>unclassified sequences</taxon>
        <taxon>metagenomes</taxon>
        <taxon>ecological metagenomes</taxon>
    </lineage>
</organism>
<comment type="caution">
    <text evidence="2">The sequence shown here is derived from an EMBL/GenBank/DDBJ whole genome shotgun (WGS) entry which is preliminary data.</text>
</comment>
<dbReference type="Gene3D" id="3.30.1200.10">
    <property type="entry name" value="YggU-like"/>
    <property type="match status" value="1"/>
</dbReference>
<dbReference type="PANTHER" id="PTHR13420">
    <property type="entry name" value="UPF0235 PROTEIN C15ORF40"/>
    <property type="match status" value="1"/>
</dbReference>
<evidence type="ECO:0000256" key="1">
    <source>
        <dbReference type="ARBA" id="ARBA00010364"/>
    </source>
</evidence>
<dbReference type="InterPro" id="IPR003746">
    <property type="entry name" value="DUF167"/>
</dbReference>
<dbReference type="EMBL" id="LAZR01001298">
    <property type="protein sequence ID" value="KKN47043.1"/>
    <property type="molecule type" value="Genomic_DNA"/>
</dbReference>
<proteinExistence type="inferred from homology"/>
<dbReference type="HAMAP" id="MF_00634">
    <property type="entry name" value="UPF0235"/>
    <property type="match status" value="1"/>
</dbReference>
<evidence type="ECO:0000313" key="2">
    <source>
        <dbReference type="EMBL" id="KKN47043.1"/>
    </source>
</evidence>